<dbReference type="RefSeq" id="WP_283763399.1">
    <property type="nucleotide sequence ID" value="NZ_JAQPOK010000105.1"/>
</dbReference>
<dbReference type="Gene3D" id="3.40.50.150">
    <property type="entry name" value="Vaccinia Virus protein VP39"/>
    <property type="match status" value="1"/>
</dbReference>
<proteinExistence type="predicted"/>
<organism evidence="1 2">
    <name type="scientific">Roseofilum halophilum BLCC-M91</name>
    <dbReference type="NCBI Taxonomy" id="3022259"/>
    <lineage>
        <taxon>Bacteria</taxon>
        <taxon>Bacillati</taxon>
        <taxon>Cyanobacteriota</taxon>
        <taxon>Cyanophyceae</taxon>
        <taxon>Desertifilales</taxon>
        <taxon>Desertifilaceae</taxon>
        <taxon>Roseofilum</taxon>
        <taxon>Roseofilum halophilum</taxon>
    </lineage>
</organism>
<dbReference type="Proteomes" id="UP001231370">
    <property type="component" value="Unassembled WGS sequence"/>
</dbReference>
<protein>
    <recommendedName>
        <fullName evidence="3">Methyltransferase type 11 domain-containing protein</fullName>
    </recommendedName>
</protein>
<dbReference type="SUPFAM" id="SSF53335">
    <property type="entry name" value="S-adenosyl-L-methionine-dependent methyltransferases"/>
    <property type="match status" value="1"/>
</dbReference>
<evidence type="ECO:0000313" key="2">
    <source>
        <dbReference type="Proteomes" id="UP001231370"/>
    </source>
</evidence>
<dbReference type="EMBL" id="JAQPOK010000105">
    <property type="protein sequence ID" value="MDJ1180097.1"/>
    <property type="molecule type" value="Genomic_DNA"/>
</dbReference>
<comment type="caution">
    <text evidence="1">The sequence shown here is derived from an EMBL/GenBank/DDBJ whole genome shotgun (WGS) entry which is preliminary data.</text>
</comment>
<accession>A0ABT7BMV1</accession>
<name>A0ABT7BMV1_9CYAN</name>
<gene>
    <name evidence="1" type="ORF">PJF56_14620</name>
</gene>
<reference evidence="1 2" key="1">
    <citation type="submission" date="2023-01" db="EMBL/GenBank/DDBJ databases">
        <title>Novel diversity within Roseofilum (Cyanobacteria; Desertifilaceae) from marine benthic mats with descriptions of four novel species.</title>
        <authorList>
            <person name="Wang Y."/>
            <person name="Berthold D.E."/>
            <person name="Hu J."/>
            <person name="Lefler F.W."/>
            <person name="Laughinghouse H.D. IV."/>
        </authorList>
    </citation>
    <scope>NUCLEOTIDE SEQUENCE [LARGE SCALE GENOMIC DNA]</scope>
    <source>
        <strain evidence="1 2">BLCC-M91</strain>
    </source>
</reference>
<keyword evidence="2" id="KW-1185">Reference proteome</keyword>
<dbReference type="InterPro" id="IPR029063">
    <property type="entry name" value="SAM-dependent_MTases_sf"/>
</dbReference>
<sequence>MHISYYSWEQQKDLQYRGLQFWRKYMENKNFNTYFRFDTSSFFDYGHQPAKIPKHFFDFITISHCFFSDPQLRSDSQKMYNQIFRNALKPEGYVILTIQDKKLWKSYDLTDPSDRLQEFAVIDQFLKPLGLKLVQYKYLAATDRETLISGTDFYKFARDNLSQQKHMTPLLRQYLGLHFDCHYALDDYVILAQIESR</sequence>
<evidence type="ECO:0000313" key="1">
    <source>
        <dbReference type="EMBL" id="MDJ1180097.1"/>
    </source>
</evidence>
<evidence type="ECO:0008006" key="3">
    <source>
        <dbReference type="Google" id="ProtNLM"/>
    </source>
</evidence>